<dbReference type="EMBL" id="CP060635">
    <property type="protein sequence ID" value="QNM10460.1"/>
    <property type="molecule type" value="Genomic_DNA"/>
</dbReference>
<dbReference type="InterPro" id="IPR014743">
    <property type="entry name" value="Cl-channel_core"/>
</dbReference>
<comment type="subcellular location">
    <subcellularLocation>
        <location evidence="1">Membrane</location>
        <topology evidence="1">Multi-pass membrane protein</topology>
    </subcellularLocation>
</comment>
<protein>
    <submittedName>
        <fullName evidence="6">Chloride channel protein</fullName>
    </submittedName>
</protein>
<feature type="transmembrane region" description="Helical" evidence="5">
    <location>
        <begin position="323"/>
        <end position="342"/>
    </location>
</feature>
<keyword evidence="7" id="KW-1185">Reference proteome</keyword>
<dbReference type="InterPro" id="IPR050368">
    <property type="entry name" value="ClC-type_chloride_channel"/>
</dbReference>
<evidence type="ECO:0000313" key="7">
    <source>
        <dbReference type="Proteomes" id="UP000515860"/>
    </source>
</evidence>
<feature type="transmembrane region" description="Helical" evidence="5">
    <location>
        <begin position="47"/>
        <end position="66"/>
    </location>
</feature>
<dbReference type="PRINTS" id="PR00762">
    <property type="entry name" value="CLCHANNEL"/>
</dbReference>
<evidence type="ECO:0000313" key="6">
    <source>
        <dbReference type="EMBL" id="QNM10460.1"/>
    </source>
</evidence>
<feature type="transmembrane region" description="Helical" evidence="5">
    <location>
        <begin position="146"/>
        <end position="171"/>
    </location>
</feature>
<reference evidence="6 7" key="1">
    <citation type="submission" date="2020-08" db="EMBL/GenBank/DDBJ databases">
        <authorList>
            <person name="Liu C."/>
            <person name="Sun Q."/>
        </authorList>
    </citation>
    <scope>NUCLEOTIDE SEQUENCE [LARGE SCALE GENOMIC DNA]</scope>
    <source>
        <strain evidence="6 7">NSJ-29</strain>
    </source>
</reference>
<dbReference type="Pfam" id="PF00654">
    <property type="entry name" value="Voltage_CLC"/>
    <property type="match status" value="1"/>
</dbReference>
<proteinExistence type="predicted"/>
<gene>
    <name evidence="6" type="ORF">H9Q79_08050</name>
</gene>
<evidence type="ECO:0000256" key="2">
    <source>
        <dbReference type="ARBA" id="ARBA00022692"/>
    </source>
</evidence>
<evidence type="ECO:0000256" key="3">
    <source>
        <dbReference type="ARBA" id="ARBA00022989"/>
    </source>
</evidence>
<dbReference type="Gene3D" id="1.10.3080.10">
    <property type="entry name" value="Clc chloride channel"/>
    <property type="match status" value="1"/>
</dbReference>
<dbReference type="PANTHER" id="PTHR43427">
    <property type="entry name" value="CHLORIDE CHANNEL PROTEIN CLC-E"/>
    <property type="match status" value="1"/>
</dbReference>
<dbReference type="GO" id="GO:0016020">
    <property type="term" value="C:membrane"/>
    <property type="evidence" value="ECO:0007669"/>
    <property type="project" value="UniProtKB-SubCell"/>
</dbReference>
<accession>A0A7G9GI28</accession>
<feature type="transmembrane region" description="Helical" evidence="5">
    <location>
        <begin position="12"/>
        <end position="35"/>
    </location>
</feature>
<feature type="transmembrane region" description="Helical" evidence="5">
    <location>
        <begin position="183"/>
        <end position="203"/>
    </location>
</feature>
<feature type="transmembrane region" description="Helical" evidence="5">
    <location>
        <begin position="258"/>
        <end position="276"/>
    </location>
</feature>
<feature type="transmembrane region" description="Helical" evidence="5">
    <location>
        <begin position="215"/>
        <end position="238"/>
    </location>
</feature>
<keyword evidence="3 5" id="KW-1133">Transmembrane helix</keyword>
<evidence type="ECO:0000256" key="1">
    <source>
        <dbReference type="ARBA" id="ARBA00004141"/>
    </source>
</evidence>
<keyword evidence="2 5" id="KW-0812">Transmembrane</keyword>
<feature type="transmembrane region" description="Helical" evidence="5">
    <location>
        <begin position="297"/>
        <end position="317"/>
    </location>
</feature>
<sequence>MFKNIGLEYRDILVLGVAGVVIGAAVGVLDAVFGRILNYCTEIRLEYFSWLIFFLPLAGAAIVGLYRKLGKSAAKGMNLVFQVGLGEAPGLPVRMVPLAMICTWITHLFGGSAGREGVAIQIGAAVSSNVERFAGKWWNIRERKQIFLITGMAAGFSGLFQTPLAAIFFSLEVLIVGQLEYSALFPASVAAFTAGAISGQLGITKFHMEIAHGYGISLSFMLKLVVLGLIFGIVGTLFAEGIRQVRSRLNAVFTGHPFRKVIIVGCILAVLILALHQGRYSGTGESLAELCFSGGEIYWYDWFLKGILTILTLSAGFVGGEVAPLFTIGACLGTVLAPLFGLPAPLVQALGYTAVFGSGTNTLIAAILVGSEVFGYGMLPYLAVTCITAYIFNLNKSIFSAQKKSMLQYLKERMKLEGEDE</sequence>
<dbReference type="Proteomes" id="UP000515860">
    <property type="component" value="Chromosome"/>
</dbReference>
<dbReference type="KEGG" id="whj:H9Q79_08050"/>
<dbReference type="InterPro" id="IPR001807">
    <property type="entry name" value="ClC"/>
</dbReference>
<name>A0A7G9GI28_9FIRM</name>
<organism evidence="6 7">
    <name type="scientific">Wansuia hejianensis</name>
    <dbReference type="NCBI Taxonomy" id="2763667"/>
    <lineage>
        <taxon>Bacteria</taxon>
        <taxon>Bacillati</taxon>
        <taxon>Bacillota</taxon>
        <taxon>Clostridia</taxon>
        <taxon>Lachnospirales</taxon>
        <taxon>Lachnospiraceae</taxon>
        <taxon>Wansuia</taxon>
    </lineage>
</organism>
<evidence type="ECO:0000256" key="5">
    <source>
        <dbReference type="SAM" id="Phobius"/>
    </source>
</evidence>
<dbReference type="GO" id="GO:0015108">
    <property type="term" value="F:chloride transmembrane transporter activity"/>
    <property type="evidence" value="ECO:0007669"/>
    <property type="project" value="InterPro"/>
</dbReference>
<evidence type="ECO:0000256" key="4">
    <source>
        <dbReference type="ARBA" id="ARBA00023136"/>
    </source>
</evidence>
<dbReference type="PANTHER" id="PTHR43427:SF12">
    <property type="entry name" value="CHLORIDE TRANSPORTER"/>
    <property type="match status" value="1"/>
</dbReference>
<dbReference type="AlphaFoldDB" id="A0A7G9GI28"/>
<dbReference type="SUPFAM" id="SSF81340">
    <property type="entry name" value="Clc chloride channel"/>
    <property type="match status" value="1"/>
</dbReference>
<keyword evidence="4 5" id="KW-0472">Membrane</keyword>